<sequence length="503" mass="52216">MVMSDILLCLDSGTTAVKAAAFDGRGRVIASAERPNGALRRDGARVEQDMTLTRDEAFGVLRECVAQLSQPVAGLIITGQGDGLWPVDAAGLPVGPALTWLDGRARALVAQEAPALDAVQAITGSRPTAASASLQLLWLQRHDPGRFARIAHALRLKEWLFLSLTGRVMGEPAAALPVWGSWRAGQLSSGVEQALGLTRGLALLPEFLPVGTCRAGLTADIGLPPGLPVLLGPGDVQSTLIGLGLGSRSGVVRASIFGTSSIHACLHMDQSTMGDAPPGAMTQAFALGSGWVSFHPSFNGATLLHHLAARFSDLPAPALPHYSGLILHPFFEPGGERAPWTDPLAIGAMLGLTAATTPAEIAWAGREALAFVARHSHDMLGTGQGALSLGGGLAGDEHFARFLAATTGHEVQLSPGTQAGLRGLAAIGAKFLLGKDVDTIATQLIGPPATTVGPQDSAEVTRYADRKYAVFVALVEALRPHWPGLAELRTVAETAETAVGRSE</sequence>
<dbReference type="InterPro" id="IPR000577">
    <property type="entry name" value="Carb_kinase_FGGY"/>
</dbReference>
<dbReference type="GO" id="GO:0016301">
    <property type="term" value="F:kinase activity"/>
    <property type="evidence" value="ECO:0007669"/>
    <property type="project" value="UniProtKB-KW"/>
</dbReference>
<protein>
    <submittedName>
        <fullName evidence="6">Carbohydrate kinase</fullName>
    </submittedName>
</protein>
<evidence type="ECO:0000259" key="4">
    <source>
        <dbReference type="Pfam" id="PF00370"/>
    </source>
</evidence>
<dbReference type="Gene3D" id="3.30.420.40">
    <property type="match status" value="2"/>
</dbReference>
<feature type="domain" description="Carbohydrate kinase FGGY N-terminal" evidence="4">
    <location>
        <begin position="7"/>
        <end position="242"/>
    </location>
</feature>
<dbReference type="PANTHER" id="PTHR43095">
    <property type="entry name" value="SUGAR KINASE"/>
    <property type="match status" value="1"/>
</dbReference>
<comment type="caution">
    <text evidence="6">The sequence shown here is derived from an EMBL/GenBank/DDBJ whole genome shotgun (WGS) entry which is preliminary data.</text>
</comment>
<dbReference type="InterPro" id="IPR018485">
    <property type="entry name" value="FGGY_C"/>
</dbReference>
<name>A0A411Z4K5_9RHOB</name>
<dbReference type="SUPFAM" id="SSF53067">
    <property type="entry name" value="Actin-like ATPase domain"/>
    <property type="match status" value="2"/>
</dbReference>
<dbReference type="InterPro" id="IPR018484">
    <property type="entry name" value="FGGY_N"/>
</dbReference>
<dbReference type="PANTHER" id="PTHR43095:SF5">
    <property type="entry name" value="XYLULOSE KINASE"/>
    <property type="match status" value="1"/>
</dbReference>
<evidence type="ECO:0000313" key="6">
    <source>
        <dbReference type="EMBL" id="RGP38011.1"/>
    </source>
</evidence>
<dbReference type="Pfam" id="PF00370">
    <property type="entry name" value="FGGY_N"/>
    <property type="match status" value="1"/>
</dbReference>
<keyword evidence="7" id="KW-1185">Reference proteome</keyword>
<evidence type="ECO:0000256" key="3">
    <source>
        <dbReference type="ARBA" id="ARBA00022777"/>
    </source>
</evidence>
<dbReference type="GO" id="GO:0005975">
    <property type="term" value="P:carbohydrate metabolic process"/>
    <property type="evidence" value="ECO:0007669"/>
    <property type="project" value="InterPro"/>
</dbReference>
<evidence type="ECO:0000259" key="5">
    <source>
        <dbReference type="Pfam" id="PF02782"/>
    </source>
</evidence>
<dbReference type="Proteomes" id="UP000284547">
    <property type="component" value="Unassembled WGS sequence"/>
</dbReference>
<dbReference type="AlphaFoldDB" id="A0A411Z4K5"/>
<dbReference type="Pfam" id="PF02782">
    <property type="entry name" value="FGGY_C"/>
    <property type="match status" value="1"/>
</dbReference>
<dbReference type="PIRSF" id="PIRSF000538">
    <property type="entry name" value="GlpK"/>
    <property type="match status" value="1"/>
</dbReference>
<keyword evidence="3 6" id="KW-0418">Kinase</keyword>
<proteinExistence type="inferred from homology"/>
<feature type="domain" description="Carbohydrate kinase FGGY C-terminal" evidence="5">
    <location>
        <begin position="323"/>
        <end position="429"/>
    </location>
</feature>
<accession>A0A411Z4K5</accession>
<dbReference type="InterPro" id="IPR050406">
    <property type="entry name" value="FGGY_Carb_Kinase"/>
</dbReference>
<dbReference type="EMBL" id="QWEY01000003">
    <property type="protein sequence ID" value="RGP38011.1"/>
    <property type="molecule type" value="Genomic_DNA"/>
</dbReference>
<keyword evidence="2" id="KW-0808">Transferase</keyword>
<dbReference type="OrthoDB" id="9805576at2"/>
<comment type="similarity">
    <text evidence="1">Belongs to the FGGY kinase family.</text>
</comment>
<gene>
    <name evidence="6" type="ORF">D1012_08720</name>
</gene>
<evidence type="ECO:0000313" key="7">
    <source>
        <dbReference type="Proteomes" id="UP000284547"/>
    </source>
</evidence>
<dbReference type="InterPro" id="IPR043129">
    <property type="entry name" value="ATPase_NBD"/>
</dbReference>
<organism evidence="6 7">
    <name type="scientific">Pseudotabrizicola alkalilacus</name>
    <dbReference type="NCBI Taxonomy" id="2305252"/>
    <lineage>
        <taxon>Bacteria</taxon>
        <taxon>Pseudomonadati</taxon>
        <taxon>Pseudomonadota</taxon>
        <taxon>Alphaproteobacteria</taxon>
        <taxon>Rhodobacterales</taxon>
        <taxon>Paracoccaceae</taxon>
        <taxon>Pseudotabrizicola</taxon>
    </lineage>
</organism>
<evidence type="ECO:0000256" key="2">
    <source>
        <dbReference type="ARBA" id="ARBA00022679"/>
    </source>
</evidence>
<evidence type="ECO:0000256" key="1">
    <source>
        <dbReference type="ARBA" id="ARBA00009156"/>
    </source>
</evidence>
<reference evidence="6 7" key="1">
    <citation type="submission" date="2018-08" db="EMBL/GenBank/DDBJ databases">
        <title>Flavobacterium tibetense sp. nov., isolated from a wetland YonghuCo on Tibetan Plateau.</title>
        <authorList>
            <person name="Phurbu D."/>
            <person name="Lu H."/>
            <person name="Xing P."/>
        </authorList>
    </citation>
    <scope>NUCLEOTIDE SEQUENCE [LARGE SCALE GENOMIC DNA]</scope>
    <source>
        <strain evidence="6 7">DJC</strain>
    </source>
</reference>